<dbReference type="Gene3D" id="1.20.1250.20">
    <property type="entry name" value="MFS general substrate transporter like domains"/>
    <property type="match status" value="1"/>
</dbReference>
<evidence type="ECO:0000313" key="5">
    <source>
        <dbReference type="Proteomes" id="UP001611383"/>
    </source>
</evidence>
<dbReference type="Pfam" id="PF00027">
    <property type="entry name" value="cNMP_binding"/>
    <property type="match status" value="1"/>
</dbReference>
<dbReference type="PROSITE" id="PS50042">
    <property type="entry name" value="CNMP_BINDING_3"/>
    <property type="match status" value="1"/>
</dbReference>
<feature type="region of interest" description="Disordered" evidence="1">
    <location>
        <begin position="1002"/>
        <end position="1028"/>
    </location>
</feature>
<dbReference type="SMART" id="SM00100">
    <property type="entry name" value="cNMP"/>
    <property type="match status" value="1"/>
</dbReference>
<dbReference type="Gene3D" id="2.60.120.10">
    <property type="entry name" value="Jelly Rolls"/>
    <property type="match status" value="1"/>
</dbReference>
<feature type="transmembrane region" description="Helical" evidence="2">
    <location>
        <begin position="139"/>
        <end position="159"/>
    </location>
</feature>
<dbReference type="SUPFAM" id="SSF51206">
    <property type="entry name" value="cAMP-binding domain-like"/>
    <property type="match status" value="1"/>
</dbReference>
<keyword evidence="2" id="KW-0472">Membrane</keyword>
<keyword evidence="2" id="KW-0812">Transmembrane</keyword>
<feature type="transmembrane region" description="Helical" evidence="2">
    <location>
        <begin position="165"/>
        <end position="184"/>
    </location>
</feature>
<dbReference type="InterPro" id="IPR018490">
    <property type="entry name" value="cNMP-bd_dom_sf"/>
</dbReference>
<feature type="domain" description="Cyclic nucleotide-binding" evidence="3">
    <location>
        <begin position="872"/>
        <end position="987"/>
    </location>
</feature>
<dbReference type="SMART" id="SM00567">
    <property type="entry name" value="EZ_HEAT"/>
    <property type="match status" value="2"/>
</dbReference>
<protein>
    <submittedName>
        <fullName evidence="4">Cyclic nucleotide-binding domain-containing protein</fullName>
    </submittedName>
</protein>
<name>A0ABY9WY04_9BACT</name>
<feature type="transmembrane region" description="Helical" evidence="2">
    <location>
        <begin position="247"/>
        <end position="271"/>
    </location>
</feature>
<keyword evidence="5" id="KW-1185">Reference proteome</keyword>
<dbReference type="Pfam" id="PF13646">
    <property type="entry name" value="HEAT_2"/>
    <property type="match status" value="1"/>
</dbReference>
<dbReference type="Gene3D" id="1.25.10.10">
    <property type="entry name" value="Leucine-rich Repeat Variant"/>
    <property type="match status" value="2"/>
</dbReference>
<organism evidence="4 5">
    <name type="scientific">Archangium minus</name>
    <dbReference type="NCBI Taxonomy" id="83450"/>
    <lineage>
        <taxon>Bacteria</taxon>
        <taxon>Pseudomonadati</taxon>
        <taxon>Myxococcota</taxon>
        <taxon>Myxococcia</taxon>
        <taxon>Myxococcales</taxon>
        <taxon>Cystobacterineae</taxon>
        <taxon>Archangiaceae</taxon>
        <taxon>Archangium</taxon>
    </lineage>
</organism>
<proteinExistence type="predicted"/>
<dbReference type="InterPro" id="IPR011989">
    <property type="entry name" value="ARM-like"/>
</dbReference>
<evidence type="ECO:0000256" key="1">
    <source>
        <dbReference type="SAM" id="MobiDB-lite"/>
    </source>
</evidence>
<reference evidence="4 5" key="1">
    <citation type="submission" date="2019-08" db="EMBL/GenBank/DDBJ databases">
        <title>Archangium and Cystobacter genomes.</title>
        <authorList>
            <person name="Chen I.-C.K."/>
            <person name="Wielgoss S."/>
        </authorList>
    </citation>
    <scope>NUCLEOTIDE SEQUENCE [LARGE SCALE GENOMIC DNA]</scope>
    <source>
        <strain evidence="4 5">Cbm 6</strain>
    </source>
</reference>
<dbReference type="InterPro" id="IPR000595">
    <property type="entry name" value="cNMP-bd_dom"/>
</dbReference>
<evidence type="ECO:0000256" key="2">
    <source>
        <dbReference type="SAM" id="Phobius"/>
    </source>
</evidence>
<dbReference type="PANTHER" id="PTHR24567">
    <property type="entry name" value="CRP FAMILY TRANSCRIPTIONAL REGULATORY PROTEIN"/>
    <property type="match status" value="1"/>
</dbReference>
<sequence length="1028" mass="112235">MAVQESQSWGHRLWPAATFQFALIAGVTQLKTAANALVLSRFESHTMPYLYLVGALLVATLTLLPRKEQNAPSESLSVLTGVGGLVVLGLAAGVSVGQRIPALVLYLFVDAFTTFISLRFWGQMASTFDAREARRAFTALNGVGMAGGMLGGLLVQGLAERLGTASIIVGGALSLYAAGVAFHFHKGESQHPSRTRNLAPSVAAWEYLSTSSYARVLAALGVSFAVLSSFVDYLFRLRVENTLSEDGLAALFGSLQLWIGLVCVVFQLLVAERLLKRLGLMRYLALLPGAMAPLAVASLVTTDLWPVHLLRLLENAVNYSLLPVGVQLLYSAVPDEEREALRGAVEGLLRKGGTVLAGVLLIGAGRAANGVSMALAVVGLCGLLGVLLLRLRPAYVEALGEQVGATPEDEELGREDRRLLVEALGSSAPDRVLNAMELLTQEGLPLRPHLSVLLRHTHERVQERAVTLALELQATETTPLLEQLVTLGPRRARDSAVWALAKLAPDRAEVLLPPLLQSPDIGLRCAAIGALLTTKWRAAALVSLGALAARGAQAPVADRREVARLFGRLKDTSYTPMLTSFLGDPDSTVRRVAVRSVGEGGYVKLAPRLLTFLTWREERREAREALAALGDEVTPLLEATLNDLSAPLAMRLQIPRVLRHIGTPAALHALLFSNVRDDARLHFRIGAELSRLRDEHPEHPVDVDRVREALGRRRDVYRALVEPFRDLRAELGDHSLLTRMVGDRLDQALELSFFLLGLLHPPQVMRRVHQQVAGQDARRRAYALELLETLTDEQDRELVREQVELHHRDLPPGTPGRLEAHLAWLCRSEDVVLRGCARYVAGRIGMDLPPSQEGDMSQATVQKLFLLEEVHVFSQNDVDDVAAVAAIAREARFRAGERVYSEGDPGDALYVIVEGAVDAISNGEHVLRMRAKETFGDLSLLDGAPRPNDVVAVEDTRVLVIDRRDFLDLLADRPELLTGFFRAVSQQLRAVIQASETRQAGELLEMGHHQQKQQEEEPPPPPERKAAG</sequence>
<dbReference type="RefSeq" id="WP_395805043.1">
    <property type="nucleotide sequence ID" value="NZ_CP043494.1"/>
</dbReference>
<dbReference type="InterPro" id="IPR004155">
    <property type="entry name" value="PBS_lyase_HEAT"/>
</dbReference>
<feature type="transmembrane region" description="Helical" evidence="2">
    <location>
        <begin position="46"/>
        <end position="64"/>
    </location>
</feature>
<dbReference type="PRINTS" id="PR00103">
    <property type="entry name" value="CAMPKINASE"/>
</dbReference>
<dbReference type="SUPFAM" id="SSF103473">
    <property type="entry name" value="MFS general substrate transporter"/>
    <property type="match status" value="1"/>
</dbReference>
<accession>A0ABY9WY04</accession>
<keyword evidence="2" id="KW-1133">Transmembrane helix</keyword>
<dbReference type="InterPro" id="IPR036259">
    <property type="entry name" value="MFS_trans_sf"/>
</dbReference>
<gene>
    <name evidence="4" type="ORF">F0U60_30735</name>
</gene>
<dbReference type="InterPro" id="IPR016024">
    <property type="entry name" value="ARM-type_fold"/>
</dbReference>
<dbReference type="EMBL" id="CP043494">
    <property type="protein sequence ID" value="WNG48030.1"/>
    <property type="molecule type" value="Genomic_DNA"/>
</dbReference>
<evidence type="ECO:0000313" key="4">
    <source>
        <dbReference type="EMBL" id="WNG48030.1"/>
    </source>
</evidence>
<feature type="compositionally biased region" description="Basic and acidic residues" evidence="1">
    <location>
        <begin position="1005"/>
        <end position="1015"/>
    </location>
</feature>
<dbReference type="CDD" id="cd00038">
    <property type="entry name" value="CAP_ED"/>
    <property type="match status" value="1"/>
</dbReference>
<feature type="transmembrane region" description="Helical" evidence="2">
    <location>
        <begin position="216"/>
        <end position="235"/>
    </location>
</feature>
<evidence type="ECO:0000259" key="3">
    <source>
        <dbReference type="PROSITE" id="PS50042"/>
    </source>
</evidence>
<feature type="transmembrane region" description="Helical" evidence="2">
    <location>
        <begin position="283"/>
        <end position="305"/>
    </location>
</feature>
<dbReference type="PANTHER" id="PTHR24567:SF74">
    <property type="entry name" value="HTH-TYPE TRANSCRIPTIONAL REGULATOR ARCR"/>
    <property type="match status" value="1"/>
</dbReference>
<dbReference type="Proteomes" id="UP001611383">
    <property type="component" value="Chromosome"/>
</dbReference>
<dbReference type="InterPro" id="IPR014710">
    <property type="entry name" value="RmlC-like_jellyroll"/>
</dbReference>
<feature type="transmembrane region" description="Helical" evidence="2">
    <location>
        <begin position="100"/>
        <end position="118"/>
    </location>
</feature>
<feature type="transmembrane region" description="Helical" evidence="2">
    <location>
        <begin position="76"/>
        <end position="94"/>
    </location>
</feature>
<dbReference type="SUPFAM" id="SSF48371">
    <property type="entry name" value="ARM repeat"/>
    <property type="match status" value="1"/>
</dbReference>
<dbReference type="InterPro" id="IPR050397">
    <property type="entry name" value="Env_Response_Regulators"/>
</dbReference>